<feature type="non-terminal residue" evidence="1">
    <location>
        <position position="1"/>
    </location>
</feature>
<dbReference type="GO" id="GO:0003007">
    <property type="term" value="P:heart morphogenesis"/>
    <property type="evidence" value="ECO:0007669"/>
    <property type="project" value="TreeGrafter"/>
</dbReference>
<dbReference type="GO" id="GO:0071169">
    <property type="term" value="P:establishment of protein localization to chromatin"/>
    <property type="evidence" value="ECO:0007669"/>
    <property type="project" value="TreeGrafter"/>
</dbReference>
<dbReference type="EMBL" id="PPHD01082422">
    <property type="protein sequence ID" value="POI20512.1"/>
    <property type="molecule type" value="Genomic_DNA"/>
</dbReference>
<evidence type="ECO:0000313" key="2">
    <source>
        <dbReference type="Proteomes" id="UP000237246"/>
    </source>
</evidence>
<name>A0A2P4S8R0_BAMTH</name>
<dbReference type="GO" id="GO:0010468">
    <property type="term" value="P:regulation of gene expression"/>
    <property type="evidence" value="ECO:0007669"/>
    <property type="project" value="InterPro"/>
</dbReference>
<dbReference type="GO" id="GO:0048565">
    <property type="term" value="P:digestive tract development"/>
    <property type="evidence" value="ECO:0007669"/>
    <property type="project" value="TreeGrafter"/>
</dbReference>
<sequence>VLNQLPLPSPLPATTTKSLLFNGRIAEEVNCLLACRDDNLFENSFAALFAYFHNCRELKDNLGSDDPEGDIPVLLQAILARNPNVFREKSMQNRYGVQSGKNF</sequence>
<dbReference type="GO" id="GO:0140588">
    <property type="term" value="P:chromatin looping"/>
    <property type="evidence" value="ECO:0007669"/>
    <property type="project" value="InterPro"/>
</dbReference>
<dbReference type="PANTHER" id="PTHR21704:SF18">
    <property type="entry name" value="NIPPED-B-LIKE PROTEIN"/>
    <property type="match status" value="1"/>
</dbReference>
<dbReference type="GO" id="GO:0061775">
    <property type="term" value="F:cohesin loader activity"/>
    <property type="evidence" value="ECO:0007669"/>
    <property type="project" value="InterPro"/>
</dbReference>
<organism evidence="1 2">
    <name type="scientific">Bambusicola thoracicus</name>
    <name type="common">Chinese bamboo-partridge</name>
    <name type="synonym">Perdix thoracica</name>
    <dbReference type="NCBI Taxonomy" id="9083"/>
    <lineage>
        <taxon>Eukaryota</taxon>
        <taxon>Metazoa</taxon>
        <taxon>Chordata</taxon>
        <taxon>Craniata</taxon>
        <taxon>Vertebrata</taxon>
        <taxon>Euteleostomi</taxon>
        <taxon>Archelosauria</taxon>
        <taxon>Archosauria</taxon>
        <taxon>Dinosauria</taxon>
        <taxon>Saurischia</taxon>
        <taxon>Theropoda</taxon>
        <taxon>Coelurosauria</taxon>
        <taxon>Aves</taxon>
        <taxon>Neognathae</taxon>
        <taxon>Galloanserae</taxon>
        <taxon>Galliformes</taxon>
        <taxon>Phasianidae</taxon>
        <taxon>Perdicinae</taxon>
        <taxon>Bambusicola</taxon>
    </lineage>
</organism>
<protein>
    <submittedName>
        <fullName evidence="1">Uncharacterized protein</fullName>
    </submittedName>
</protein>
<evidence type="ECO:0000313" key="1">
    <source>
        <dbReference type="EMBL" id="POI20512.1"/>
    </source>
</evidence>
<reference evidence="1 2" key="1">
    <citation type="submission" date="2018-01" db="EMBL/GenBank/DDBJ databases">
        <title>Comparison of the Chinese Bamboo Partridge and Red Junglefowl genome sequences highlights the importance of demography in genome evolution.</title>
        <authorList>
            <person name="Tiley G.P."/>
            <person name="Kimball R.T."/>
            <person name="Braun E.L."/>
            <person name="Burleigh J.G."/>
        </authorList>
    </citation>
    <scope>NUCLEOTIDE SEQUENCE [LARGE SCALE GENOMIC DNA]</scope>
    <source>
        <strain evidence="1">RTK389</strain>
        <tissue evidence="1">Blood</tissue>
    </source>
</reference>
<dbReference type="GO" id="GO:0003682">
    <property type="term" value="F:chromatin binding"/>
    <property type="evidence" value="ECO:0007669"/>
    <property type="project" value="TreeGrafter"/>
</dbReference>
<dbReference type="InterPro" id="IPR033031">
    <property type="entry name" value="Scc2/Nipped-B"/>
</dbReference>
<comment type="caution">
    <text evidence="1">The sequence shown here is derived from an EMBL/GenBank/DDBJ whole genome shotgun (WGS) entry which is preliminary data.</text>
</comment>
<keyword evidence="2" id="KW-1185">Reference proteome</keyword>
<dbReference type="GO" id="GO:0007420">
    <property type="term" value="P:brain development"/>
    <property type="evidence" value="ECO:0007669"/>
    <property type="project" value="TreeGrafter"/>
</dbReference>
<dbReference type="AlphaFoldDB" id="A0A2P4S8R0"/>
<proteinExistence type="predicted"/>
<dbReference type="OrthoDB" id="418242at2759"/>
<dbReference type="GO" id="GO:1990414">
    <property type="term" value="P:replication-born double-strand break repair via sister chromatid exchange"/>
    <property type="evidence" value="ECO:0007669"/>
    <property type="project" value="TreeGrafter"/>
</dbReference>
<dbReference type="GO" id="GO:0034087">
    <property type="term" value="P:establishment of mitotic sister chromatid cohesion"/>
    <property type="evidence" value="ECO:0007669"/>
    <property type="project" value="TreeGrafter"/>
</dbReference>
<gene>
    <name evidence="1" type="ORF">CIB84_015741</name>
</gene>
<dbReference type="GO" id="GO:0048703">
    <property type="term" value="P:embryonic viscerocranium morphogenesis"/>
    <property type="evidence" value="ECO:0007669"/>
    <property type="project" value="TreeGrafter"/>
</dbReference>
<dbReference type="PANTHER" id="PTHR21704">
    <property type="entry name" value="NIPPED-B-LIKE PROTEIN DELANGIN SCC2-RELATED"/>
    <property type="match status" value="1"/>
</dbReference>
<dbReference type="GO" id="GO:0090694">
    <property type="term" value="C:Scc2-Scc4 cohesin loading complex"/>
    <property type="evidence" value="ECO:0007669"/>
    <property type="project" value="TreeGrafter"/>
</dbReference>
<accession>A0A2P4S8R0</accession>
<dbReference type="Proteomes" id="UP000237246">
    <property type="component" value="Unassembled WGS sequence"/>
</dbReference>